<proteinExistence type="predicted"/>
<dbReference type="InterPro" id="IPR001611">
    <property type="entry name" value="Leu-rich_rpt"/>
</dbReference>
<feature type="region of interest" description="Disordered" evidence="4">
    <location>
        <begin position="648"/>
        <end position="703"/>
    </location>
</feature>
<dbReference type="InterPro" id="IPR000372">
    <property type="entry name" value="LRRNT"/>
</dbReference>
<evidence type="ECO:0000256" key="3">
    <source>
        <dbReference type="ARBA" id="ARBA00022737"/>
    </source>
</evidence>
<accession>A0AA39FKF4</accession>
<dbReference type="PANTHER" id="PTHR24369">
    <property type="entry name" value="ANTIGEN BSP, PUTATIVE-RELATED"/>
    <property type="match status" value="1"/>
</dbReference>
<dbReference type="InterPro" id="IPR050541">
    <property type="entry name" value="LRR_TM_domain-containing"/>
</dbReference>
<keyword evidence="3" id="KW-0677">Repeat</keyword>
<name>A0AA39FKF4_9HYME</name>
<dbReference type="InterPro" id="IPR032675">
    <property type="entry name" value="LRR_dom_sf"/>
</dbReference>
<dbReference type="Proteomes" id="UP001168990">
    <property type="component" value="Unassembled WGS sequence"/>
</dbReference>
<sequence>MKGKRVNFIKLLILIPSIVIINVESCPKNCLCYLDNIPRSVVCSNQGLDEFPEKLSDLVEYLDLSNNNLHYLPDDIGRLIELKYINLSRNQLTGLPAVIGDLWKLEKIDLSDNLISDVAEEISAIECLPNLRLLYLGKNPMNSLDDLMNIALKALDVSECAITQLNNDSLIGFPELISLNLDGNPLTSIQHIKSAKLKWLDLSNCMLNLLHPNTFDNVPELEQLRMANNPLLVFSTRMETLRHNKLKRLDVTGCNLDRPGVHGLPSLTHAKFSKNVIRFLPDRIFSKNKMLTHLYLNENALSRLNASSFAGLPKLEVLDLSGNIIENLPETLLNDNIYLRIFNLSYNDIKSIPKTFPNSAIVFDLSSNLITNIPTDILINMPRIKNFNLSKNRLEFFNSGLSSTSLKTLNLEGNRLVKLTNESFVNLSALTELDLSGNRLTEGINYEVFQHNTNLEKIFLHDNPWRCDCEQLYPTFHYLMQGSKTKSSSLICQSPNNVSGYSWTAACYKLWNLNNEETSSNKNIHGLIIMGVLISFLIFGSCVSIGHTIKTKKRQAALRLREAERAEARERLIHHRRSRQIEESRHEEDNIPRVHPEELIGPPTYEEAVEMPRVVRSLENLDSIISIDNLGQSAQSLDHDAWARKRRMQTRKRIMSKRAKSEDNLDSRRDERTVNSKRNNKNSDRKIRTVNKNSDRLKRNFQEHLEPTCSVDDGFRKAAAARPKTPNNYRRKKRISIKYDGHSSDDEDSDTLRNSTVGARYDVIIDDASVIDLPREPRSGTYRPSIVTPPPSSPELISSPEPYEGTAEQFPISRSEIV</sequence>
<evidence type="ECO:0000259" key="7">
    <source>
        <dbReference type="SMART" id="SM00013"/>
    </source>
</evidence>
<dbReference type="SMART" id="SM00369">
    <property type="entry name" value="LRR_TYP"/>
    <property type="match status" value="10"/>
</dbReference>
<dbReference type="SMART" id="SM00364">
    <property type="entry name" value="LRR_BAC"/>
    <property type="match status" value="4"/>
</dbReference>
<dbReference type="GO" id="GO:0005886">
    <property type="term" value="C:plasma membrane"/>
    <property type="evidence" value="ECO:0007669"/>
    <property type="project" value="TreeGrafter"/>
</dbReference>
<dbReference type="SMART" id="SM00365">
    <property type="entry name" value="LRR_SD22"/>
    <property type="match status" value="4"/>
</dbReference>
<dbReference type="Pfam" id="PF13855">
    <property type="entry name" value="LRR_8"/>
    <property type="match status" value="3"/>
</dbReference>
<dbReference type="AlphaFoldDB" id="A0AA39FKF4"/>
<keyword evidence="2 6" id="KW-0732">Signal</keyword>
<evidence type="ECO:0000256" key="4">
    <source>
        <dbReference type="SAM" id="MobiDB-lite"/>
    </source>
</evidence>
<organism evidence="8 9">
    <name type="scientific">Microctonus aethiopoides</name>
    <dbReference type="NCBI Taxonomy" id="144406"/>
    <lineage>
        <taxon>Eukaryota</taxon>
        <taxon>Metazoa</taxon>
        <taxon>Ecdysozoa</taxon>
        <taxon>Arthropoda</taxon>
        <taxon>Hexapoda</taxon>
        <taxon>Insecta</taxon>
        <taxon>Pterygota</taxon>
        <taxon>Neoptera</taxon>
        <taxon>Endopterygota</taxon>
        <taxon>Hymenoptera</taxon>
        <taxon>Apocrita</taxon>
        <taxon>Ichneumonoidea</taxon>
        <taxon>Braconidae</taxon>
        <taxon>Euphorinae</taxon>
        <taxon>Microctonus</taxon>
    </lineage>
</organism>
<feature type="domain" description="LRRNT" evidence="7">
    <location>
        <begin position="25"/>
        <end position="61"/>
    </location>
</feature>
<evidence type="ECO:0000256" key="6">
    <source>
        <dbReference type="SAM" id="SignalP"/>
    </source>
</evidence>
<dbReference type="SMART" id="SM00013">
    <property type="entry name" value="LRRNT"/>
    <property type="match status" value="1"/>
</dbReference>
<keyword evidence="1" id="KW-0433">Leucine-rich repeat</keyword>
<evidence type="ECO:0000256" key="1">
    <source>
        <dbReference type="ARBA" id="ARBA00022614"/>
    </source>
</evidence>
<dbReference type="InterPro" id="IPR003591">
    <property type="entry name" value="Leu-rich_rpt_typical-subtyp"/>
</dbReference>
<evidence type="ECO:0000256" key="5">
    <source>
        <dbReference type="SAM" id="Phobius"/>
    </source>
</evidence>
<evidence type="ECO:0000256" key="2">
    <source>
        <dbReference type="ARBA" id="ARBA00022729"/>
    </source>
</evidence>
<reference evidence="8" key="1">
    <citation type="journal article" date="2023" name="bioRxiv">
        <title>Scaffold-level genome assemblies of two parasitoid biocontrol wasps reveal the parthenogenesis mechanism and an associated novel virus.</title>
        <authorList>
            <person name="Inwood S."/>
            <person name="Skelly J."/>
            <person name="Guhlin J."/>
            <person name="Harrop T."/>
            <person name="Goldson S."/>
            <person name="Dearden P."/>
        </authorList>
    </citation>
    <scope>NUCLEOTIDE SEQUENCE</scope>
    <source>
        <strain evidence="8">Irish</strain>
        <tissue evidence="8">Whole body</tissue>
    </source>
</reference>
<feature type="region of interest" description="Disordered" evidence="4">
    <location>
        <begin position="772"/>
        <end position="818"/>
    </location>
</feature>
<protein>
    <recommendedName>
        <fullName evidence="7">LRRNT domain-containing protein</fullName>
    </recommendedName>
</protein>
<feature type="signal peptide" evidence="6">
    <location>
        <begin position="1"/>
        <end position="25"/>
    </location>
</feature>
<keyword evidence="5" id="KW-1133">Transmembrane helix</keyword>
<gene>
    <name evidence="8" type="ORF">PV328_008990</name>
</gene>
<feature type="compositionally biased region" description="Basic and acidic residues" evidence="4">
    <location>
        <begin position="659"/>
        <end position="674"/>
    </location>
</feature>
<dbReference type="SUPFAM" id="SSF52058">
    <property type="entry name" value="L domain-like"/>
    <property type="match status" value="2"/>
</dbReference>
<dbReference type="Gene3D" id="3.80.10.10">
    <property type="entry name" value="Ribonuclease Inhibitor"/>
    <property type="match status" value="4"/>
</dbReference>
<dbReference type="Pfam" id="PF00560">
    <property type="entry name" value="LRR_1"/>
    <property type="match status" value="1"/>
</dbReference>
<dbReference type="PANTHER" id="PTHR24369:SF210">
    <property type="entry name" value="CHAOPTIN-RELATED"/>
    <property type="match status" value="1"/>
</dbReference>
<dbReference type="PROSITE" id="PS51450">
    <property type="entry name" value="LRR"/>
    <property type="match status" value="4"/>
</dbReference>
<reference evidence="8" key="2">
    <citation type="submission" date="2023-03" db="EMBL/GenBank/DDBJ databases">
        <authorList>
            <person name="Inwood S.N."/>
            <person name="Skelly J.G."/>
            <person name="Guhlin J."/>
            <person name="Harrop T.W.R."/>
            <person name="Goldson S.G."/>
            <person name="Dearden P.K."/>
        </authorList>
    </citation>
    <scope>NUCLEOTIDE SEQUENCE</scope>
    <source>
        <strain evidence="8">Irish</strain>
        <tissue evidence="8">Whole body</tissue>
    </source>
</reference>
<comment type="caution">
    <text evidence="8">The sequence shown here is derived from an EMBL/GenBank/DDBJ whole genome shotgun (WGS) entry which is preliminary data.</text>
</comment>
<feature type="compositionally biased region" description="Basic and acidic residues" evidence="4">
    <location>
        <begin position="681"/>
        <end position="703"/>
    </location>
</feature>
<evidence type="ECO:0000313" key="9">
    <source>
        <dbReference type="Proteomes" id="UP001168990"/>
    </source>
</evidence>
<dbReference type="EMBL" id="JAQQBS010000003">
    <property type="protein sequence ID" value="KAK0171240.1"/>
    <property type="molecule type" value="Genomic_DNA"/>
</dbReference>
<feature type="chain" id="PRO_5041398146" description="LRRNT domain-containing protein" evidence="6">
    <location>
        <begin position="26"/>
        <end position="818"/>
    </location>
</feature>
<feature type="compositionally biased region" description="Basic residues" evidence="4">
    <location>
        <begin position="648"/>
        <end position="658"/>
    </location>
</feature>
<feature type="transmembrane region" description="Helical" evidence="5">
    <location>
        <begin position="524"/>
        <end position="545"/>
    </location>
</feature>
<evidence type="ECO:0000313" key="8">
    <source>
        <dbReference type="EMBL" id="KAK0171240.1"/>
    </source>
</evidence>
<keyword evidence="9" id="KW-1185">Reference proteome</keyword>
<keyword evidence="5" id="KW-0472">Membrane</keyword>
<feature type="region of interest" description="Disordered" evidence="4">
    <location>
        <begin position="718"/>
        <end position="753"/>
    </location>
</feature>
<keyword evidence="5" id="KW-0812">Transmembrane</keyword>
<dbReference type="PRINTS" id="PR00019">
    <property type="entry name" value="LEURICHRPT"/>
</dbReference>